<evidence type="ECO:0000256" key="1">
    <source>
        <dbReference type="SAM" id="MobiDB-lite"/>
    </source>
</evidence>
<reference evidence="2 3" key="1">
    <citation type="submission" date="2023-05" db="EMBL/GenBank/DDBJ databases">
        <title>Lithophilousrod everest ZFBP1038 complete genpme.</title>
        <authorList>
            <person name="Tian M."/>
        </authorList>
    </citation>
    <scope>NUCLEOTIDE SEQUENCE [LARGE SCALE GENOMIC DNA]</scope>
    <source>
        <strain evidence="2 3">ZFBP1038</strain>
    </source>
</reference>
<evidence type="ECO:0000313" key="3">
    <source>
        <dbReference type="Proteomes" id="UP001209083"/>
    </source>
</evidence>
<protein>
    <submittedName>
        <fullName evidence="2">Uncharacterized protein</fullName>
    </submittedName>
</protein>
<dbReference type="RefSeq" id="WP_349639755.1">
    <property type="nucleotide sequence ID" value="NZ_CP090958.1"/>
</dbReference>
<gene>
    <name evidence="2" type="ORF">LWF01_04020</name>
</gene>
<dbReference type="EMBL" id="CP090958">
    <property type="protein sequence ID" value="WGW12947.1"/>
    <property type="molecule type" value="Genomic_DNA"/>
</dbReference>
<evidence type="ECO:0000313" key="2">
    <source>
        <dbReference type="EMBL" id="WGW12947.1"/>
    </source>
</evidence>
<sequence>MVTYRTARVRGASNTVGQRELDVYLRALERSDFITQISYGNYVARVATVPLATAGRRQPSSAAVDGARRSRAVHP</sequence>
<feature type="region of interest" description="Disordered" evidence="1">
    <location>
        <begin position="55"/>
        <end position="75"/>
    </location>
</feature>
<name>A0ABY8QV87_9MICO</name>
<dbReference type="Proteomes" id="UP001209083">
    <property type="component" value="Chromosome"/>
</dbReference>
<keyword evidence="3" id="KW-1185">Reference proteome</keyword>
<accession>A0ABY8QV87</accession>
<organism evidence="2 3">
    <name type="scientific">Saxibacter everestensis</name>
    <dbReference type="NCBI Taxonomy" id="2909229"/>
    <lineage>
        <taxon>Bacteria</taxon>
        <taxon>Bacillati</taxon>
        <taxon>Actinomycetota</taxon>
        <taxon>Actinomycetes</taxon>
        <taxon>Micrococcales</taxon>
        <taxon>Brevibacteriaceae</taxon>
        <taxon>Saxibacter</taxon>
    </lineage>
</organism>
<proteinExistence type="predicted"/>